<dbReference type="Gene3D" id="2.40.50.100">
    <property type="match status" value="1"/>
</dbReference>
<evidence type="ECO:0000256" key="4">
    <source>
        <dbReference type="ARBA" id="ARBA00022475"/>
    </source>
</evidence>
<dbReference type="Pfam" id="PF25994">
    <property type="entry name" value="HH_AprE"/>
    <property type="match status" value="1"/>
</dbReference>
<evidence type="ECO:0000313" key="13">
    <source>
        <dbReference type="EMBL" id="MDC7784346.1"/>
    </source>
</evidence>
<organism evidence="13 14">
    <name type="scientific">Rhodoplanes tepidamans</name>
    <name type="common">Rhodoplanes cryptolactis</name>
    <dbReference type="NCBI Taxonomy" id="200616"/>
    <lineage>
        <taxon>Bacteria</taxon>
        <taxon>Pseudomonadati</taxon>
        <taxon>Pseudomonadota</taxon>
        <taxon>Alphaproteobacteria</taxon>
        <taxon>Hyphomicrobiales</taxon>
        <taxon>Nitrobacteraceae</taxon>
        <taxon>Rhodoplanes</taxon>
    </lineage>
</organism>
<evidence type="ECO:0000259" key="12">
    <source>
        <dbReference type="Pfam" id="PF26002"/>
    </source>
</evidence>
<dbReference type="PRINTS" id="PR01490">
    <property type="entry name" value="RTXTOXIND"/>
</dbReference>
<keyword evidence="6" id="KW-0812">Transmembrane</keyword>
<evidence type="ECO:0000256" key="2">
    <source>
        <dbReference type="ARBA" id="ARBA00009477"/>
    </source>
</evidence>
<evidence type="ECO:0000313" key="14">
    <source>
        <dbReference type="Proteomes" id="UP001165652"/>
    </source>
</evidence>
<keyword evidence="14" id="KW-1185">Reference proteome</keyword>
<dbReference type="PROSITE" id="PS00543">
    <property type="entry name" value="HLYD_FAMILY"/>
    <property type="match status" value="1"/>
</dbReference>
<evidence type="ECO:0000256" key="3">
    <source>
        <dbReference type="ARBA" id="ARBA00022448"/>
    </source>
</evidence>
<dbReference type="InterPro" id="IPR006144">
    <property type="entry name" value="Secretion_HlyD_CS"/>
</dbReference>
<dbReference type="Proteomes" id="UP001165652">
    <property type="component" value="Unassembled WGS sequence"/>
</dbReference>
<evidence type="ECO:0000256" key="9">
    <source>
        <dbReference type="RuleBase" id="RU365093"/>
    </source>
</evidence>
<proteinExistence type="inferred from homology"/>
<evidence type="ECO:0000256" key="7">
    <source>
        <dbReference type="ARBA" id="ARBA00022989"/>
    </source>
</evidence>
<evidence type="ECO:0000256" key="8">
    <source>
        <dbReference type="ARBA" id="ARBA00023136"/>
    </source>
</evidence>
<dbReference type="InterPro" id="IPR010129">
    <property type="entry name" value="T1SS_HlyD"/>
</dbReference>
<feature type="coiled-coil region" evidence="10">
    <location>
        <begin position="245"/>
        <end position="294"/>
    </location>
</feature>
<sequence>MPDPRPPAKSDAPAPKPAVAREFQPAAIALEEEEPARVHWWTLYAATGLLATAVLWASLADIDRIVMARGELVTVEPALVVQPLERVGVRAVHVRTGDIVAKGQVLASLDQTFAQADVEQLQTKVASYRARQARLEAEIRNADFRPGDEPDRSARLELSLFNERRQTYAARLRTYHEELSRIGASLAATRADIDKASSRMALLQQIVDMRQAMVMREYDTQLRLLEAKAQLIATEREKIQGEGKIAELQHQLMSVNAQRDAYVQEWREKAADELVTVRREREAATEELNKALRRRDMVTLVAPEAGVVQEIGQRSIGSVLREAEILFTLVPLEAVLEAEVRVSPRDIGVVKVGDEVRIKLDAFPFQQHGTATGRVTTISADAFRPGRGEGQDPQRTEAVQFHKARVTLADTALRNVPPHFRLLPGMTVSAEIKVGTRRVISYLLNPILKGLDESLREP</sequence>
<dbReference type="InterPro" id="IPR050739">
    <property type="entry name" value="MFP"/>
</dbReference>
<dbReference type="InterPro" id="IPR058982">
    <property type="entry name" value="Beta-barrel_AprE"/>
</dbReference>
<evidence type="ECO:0000259" key="11">
    <source>
        <dbReference type="Pfam" id="PF25994"/>
    </source>
</evidence>
<gene>
    <name evidence="13" type="ORF">PQJ73_01505</name>
</gene>
<dbReference type="NCBIfam" id="TIGR01843">
    <property type="entry name" value="type_I_hlyD"/>
    <property type="match status" value="1"/>
</dbReference>
<accession>A0ABT5J3Y3</accession>
<evidence type="ECO:0000256" key="10">
    <source>
        <dbReference type="SAM" id="Coils"/>
    </source>
</evidence>
<feature type="domain" description="AprE-like long alpha-helical hairpin" evidence="11">
    <location>
        <begin position="114"/>
        <end position="291"/>
    </location>
</feature>
<dbReference type="Pfam" id="PF26002">
    <property type="entry name" value="Beta-barrel_AprE"/>
    <property type="match status" value="1"/>
</dbReference>
<name>A0ABT5J3Y3_RHOTP</name>
<evidence type="ECO:0000256" key="1">
    <source>
        <dbReference type="ARBA" id="ARBA00004377"/>
    </source>
</evidence>
<dbReference type="PANTHER" id="PTHR30386:SF26">
    <property type="entry name" value="TRANSPORT PROTEIN COMB"/>
    <property type="match status" value="1"/>
</dbReference>
<keyword evidence="7" id="KW-1133">Transmembrane helix</keyword>
<comment type="similarity">
    <text evidence="2 9">Belongs to the membrane fusion protein (MFP) (TC 8.A.1) family.</text>
</comment>
<evidence type="ECO:0000256" key="5">
    <source>
        <dbReference type="ARBA" id="ARBA00022519"/>
    </source>
</evidence>
<dbReference type="RefSeq" id="WP_272775190.1">
    <property type="nucleotide sequence ID" value="NZ_JAQQLI010000001.1"/>
</dbReference>
<dbReference type="InterPro" id="IPR058781">
    <property type="entry name" value="HH_AprE-like"/>
</dbReference>
<dbReference type="PANTHER" id="PTHR30386">
    <property type="entry name" value="MEMBRANE FUSION SUBUNIT OF EMRAB-TOLC MULTIDRUG EFFLUX PUMP"/>
    <property type="match status" value="1"/>
</dbReference>
<protein>
    <recommendedName>
        <fullName evidence="9">Membrane fusion protein (MFP) family protein</fullName>
    </recommendedName>
</protein>
<keyword evidence="4 9" id="KW-1003">Cell membrane</keyword>
<keyword evidence="3 9" id="KW-0813">Transport</keyword>
<evidence type="ECO:0000256" key="6">
    <source>
        <dbReference type="ARBA" id="ARBA00022692"/>
    </source>
</evidence>
<keyword evidence="5 9" id="KW-0997">Cell inner membrane</keyword>
<dbReference type="EMBL" id="JAQQLI010000001">
    <property type="protein sequence ID" value="MDC7784346.1"/>
    <property type="molecule type" value="Genomic_DNA"/>
</dbReference>
<comment type="caution">
    <text evidence="13">The sequence shown here is derived from an EMBL/GenBank/DDBJ whole genome shotgun (WGS) entry which is preliminary data.</text>
</comment>
<feature type="domain" description="AprE-like beta-barrel" evidence="12">
    <location>
        <begin position="336"/>
        <end position="435"/>
    </location>
</feature>
<dbReference type="Gene3D" id="2.40.30.170">
    <property type="match status" value="1"/>
</dbReference>
<reference evidence="13" key="2">
    <citation type="submission" date="2023-02" db="EMBL/GenBank/DDBJ databases">
        <authorList>
            <person name="Rayyan A."/>
            <person name="Meyer T."/>
            <person name="Kyndt J.A."/>
        </authorList>
    </citation>
    <scope>NUCLEOTIDE SEQUENCE</scope>
    <source>
        <strain evidence="13">DSM 9987</strain>
    </source>
</reference>
<comment type="subcellular location">
    <subcellularLocation>
        <location evidence="1 9">Cell inner membrane</location>
        <topology evidence="1 9">Single-pass membrane protein</topology>
    </subcellularLocation>
</comment>
<reference evidence="13" key="1">
    <citation type="journal article" date="2023" name="Microbiol Resour">
        <title>Genome Sequences of Rhodoplanes serenus and Two Thermotolerant Strains, Rhodoplanes tepidamans and 'Rhodoplanes cryptolactis,' Further Refine the Genus.</title>
        <authorList>
            <person name="Rayyan A.A."/>
            <person name="Kyndt J.A."/>
        </authorList>
    </citation>
    <scope>NUCLEOTIDE SEQUENCE</scope>
    <source>
        <strain evidence="13">DSM 9987</strain>
    </source>
</reference>
<keyword evidence="8" id="KW-0472">Membrane</keyword>
<keyword evidence="10" id="KW-0175">Coiled coil</keyword>